<name>A0AB39D5B6_9BURK</name>
<sequence>MQKHQVKTDDSDEAFDIPSLELLSEEDYLDYLKFELISLDHHDIIRSEIGGYPIAATSQQARILANYLQGLAEEMAAAGK</sequence>
<dbReference type="AlphaFoldDB" id="A0AB39D5B6"/>
<gene>
    <name evidence="1" type="ORF">ABRZ09_11970</name>
</gene>
<dbReference type="RefSeq" id="WP_368646841.1">
    <property type="nucleotide sequence ID" value="NZ_CP158255.1"/>
</dbReference>
<dbReference type="EMBL" id="CP158255">
    <property type="protein sequence ID" value="XDJ49931.1"/>
    <property type="molecule type" value="Genomic_DNA"/>
</dbReference>
<protein>
    <submittedName>
        <fullName evidence="1">Uncharacterized protein</fullName>
    </submittedName>
</protein>
<accession>A0AB39D5B6</accession>
<evidence type="ECO:0000313" key="1">
    <source>
        <dbReference type="EMBL" id="XDJ49931.1"/>
    </source>
</evidence>
<reference evidence="1" key="1">
    <citation type="submission" date="2024-05" db="EMBL/GenBank/DDBJ databases">
        <authorList>
            <person name="Luo Y.-C."/>
            <person name="Nicholds J."/>
            <person name="Mortimer T."/>
            <person name="Maboni G."/>
        </authorList>
    </citation>
    <scope>NUCLEOTIDE SEQUENCE</scope>
    <source>
        <strain evidence="1">151108</strain>
    </source>
</reference>
<proteinExistence type="predicted"/>
<organism evidence="1">
    <name type="scientific">Castellaniella ginsengisoli</name>
    <dbReference type="NCBI Taxonomy" id="546114"/>
    <lineage>
        <taxon>Bacteria</taxon>
        <taxon>Pseudomonadati</taxon>
        <taxon>Pseudomonadota</taxon>
        <taxon>Betaproteobacteria</taxon>
        <taxon>Burkholderiales</taxon>
        <taxon>Alcaligenaceae</taxon>
        <taxon>Castellaniella</taxon>
    </lineage>
</organism>